<gene>
    <name evidence="2" type="ORF">JOC31_001014</name>
</gene>
<keyword evidence="1" id="KW-0963">Cytoplasm</keyword>
<accession>A0ABS2PL83</accession>
<keyword evidence="3" id="KW-1185">Reference proteome</keyword>
<sequence>MEKTARVGLTIYLYYNRDARKLNKIGDFYYHSKRLHYVIYYVNLDEVDEVISYLNSQRFVKKVLVSELETIDTNFVGNLER</sequence>
<name>A0ABS2PL83_9STRE</name>
<evidence type="ECO:0000313" key="3">
    <source>
        <dbReference type="Proteomes" id="UP000809081"/>
    </source>
</evidence>
<dbReference type="RefSeq" id="WP_205017085.1">
    <property type="nucleotide sequence ID" value="NZ_JAFBEI010000018.1"/>
</dbReference>
<proteinExistence type="predicted"/>
<dbReference type="Proteomes" id="UP000809081">
    <property type="component" value="Unassembled WGS sequence"/>
</dbReference>
<dbReference type="Pfam" id="PF09902">
    <property type="entry name" value="DUF2129"/>
    <property type="match status" value="1"/>
</dbReference>
<dbReference type="EMBL" id="JAFBEI010000018">
    <property type="protein sequence ID" value="MBM7636195.1"/>
    <property type="molecule type" value="Genomic_DNA"/>
</dbReference>
<organism evidence="2 3">
    <name type="scientific">Streptococcus saliviloxodontae</name>
    <dbReference type="NCBI Taxonomy" id="1349416"/>
    <lineage>
        <taxon>Bacteria</taxon>
        <taxon>Bacillati</taxon>
        <taxon>Bacillota</taxon>
        <taxon>Bacilli</taxon>
        <taxon>Lactobacillales</taxon>
        <taxon>Streptococcaceae</taxon>
        <taxon>Streptococcus</taxon>
    </lineage>
</organism>
<evidence type="ECO:0000256" key="1">
    <source>
        <dbReference type="ARBA" id="ARBA00022490"/>
    </source>
</evidence>
<dbReference type="NCBIfam" id="NF002631">
    <property type="entry name" value="PRK02302.1"/>
    <property type="match status" value="1"/>
</dbReference>
<comment type="caution">
    <text evidence="2">The sequence shown here is derived from an EMBL/GenBank/DDBJ whole genome shotgun (WGS) entry which is preliminary data.</text>
</comment>
<protein>
    <submittedName>
        <fullName evidence="2">Uncharacterized protein YlbG (UPF0298 family)</fullName>
    </submittedName>
</protein>
<dbReference type="InterPro" id="IPR016979">
    <property type="entry name" value="DUF2129"/>
</dbReference>
<evidence type="ECO:0000313" key="2">
    <source>
        <dbReference type="EMBL" id="MBM7636195.1"/>
    </source>
</evidence>
<reference evidence="2 3" key="1">
    <citation type="submission" date="2021-01" db="EMBL/GenBank/DDBJ databases">
        <title>Genomic Encyclopedia of Type Strains, Phase IV (KMG-IV): sequencing the most valuable type-strain genomes for metagenomic binning, comparative biology and taxonomic classification.</title>
        <authorList>
            <person name="Goeker M."/>
        </authorList>
    </citation>
    <scope>NUCLEOTIDE SEQUENCE [LARGE SCALE GENOMIC DNA]</scope>
    <source>
        <strain evidence="2 3">DSM 27513</strain>
    </source>
</reference>